<evidence type="ECO:0008006" key="5">
    <source>
        <dbReference type="Google" id="ProtNLM"/>
    </source>
</evidence>
<evidence type="ECO:0000256" key="2">
    <source>
        <dbReference type="SAM" id="MobiDB-lite"/>
    </source>
</evidence>
<comment type="similarity">
    <text evidence="1">Belongs to the IST1 family.</text>
</comment>
<dbReference type="Gene3D" id="1.20.1260.60">
    <property type="entry name" value="Vacuolar protein sorting-associated protein Ist1"/>
    <property type="match status" value="1"/>
</dbReference>
<sequence>MFRGFGKPRFYKKSKSSLKALKTRLETIKKKKNAVLKFMKKDAADLLRNNLDMNAYGRAEALLVEQNILSCYDIIEQCIGCISGQVSVMQKQKECPNECREAVSTLVYAAARFADLPELRELRALFTEKYGNSLDSYVNKEFVERLKSTPNPKEIKLQLLQDIAREFSIEWDSKALQQELYTRPPPVQHNPKHGSFDDMEDDKTKQPKRRDDKYNLSISSEDEVGTNFRRDSTSQDSRQTSSSSVGSISEDEEDNKKPFSYRFIPPPYVKNNPAKEKSTFDEPTNAEKNHHEDPPVRPADDKKPRSVRRNKLKPPPGREAIVDDETKAKQARQREQALLQDEGEESDEEKSLDNLLMHYSKKKAPQEASSRKKENFKPPPGRESDGNSELPFLPGRASSFPTEMKIPPLPEAAKKGPARTKSMEGDILNQHVHPKLPDYDDLAARIAAIRGK</sequence>
<evidence type="ECO:0000313" key="3">
    <source>
        <dbReference type="EMBL" id="KAH7565203.1"/>
    </source>
</evidence>
<dbReference type="PANTHER" id="PTHR12161:SF60">
    <property type="entry name" value="REGULATOR OF VPS4 ACTIVITY IN THE MVB PATHWAY PROTEIN"/>
    <property type="match status" value="1"/>
</dbReference>
<gene>
    <name evidence="3" type="ORF">JRO89_XS09G0163200</name>
</gene>
<feature type="region of interest" description="Disordered" evidence="2">
    <location>
        <begin position="182"/>
        <end position="422"/>
    </location>
</feature>
<feature type="compositionally biased region" description="Basic and acidic residues" evidence="2">
    <location>
        <begin position="273"/>
        <end position="304"/>
    </location>
</feature>
<organism evidence="3 4">
    <name type="scientific">Xanthoceras sorbifolium</name>
    <dbReference type="NCBI Taxonomy" id="99658"/>
    <lineage>
        <taxon>Eukaryota</taxon>
        <taxon>Viridiplantae</taxon>
        <taxon>Streptophyta</taxon>
        <taxon>Embryophyta</taxon>
        <taxon>Tracheophyta</taxon>
        <taxon>Spermatophyta</taxon>
        <taxon>Magnoliopsida</taxon>
        <taxon>eudicotyledons</taxon>
        <taxon>Gunneridae</taxon>
        <taxon>Pentapetalae</taxon>
        <taxon>rosids</taxon>
        <taxon>malvids</taxon>
        <taxon>Sapindales</taxon>
        <taxon>Sapindaceae</taxon>
        <taxon>Xanthoceroideae</taxon>
        <taxon>Xanthoceras</taxon>
    </lineage>
</organism>
<evidence type="ECO:0000313" key="4">
    <source>
        <dbReference type="Proteomes" id="UP000827721"/>
    </source>
</evidence>
<feature type="compositionally biased region" description="Acidic residues" evidence="2">
    <location>
        <begin position="341"/>
        <end position="350"/>
    </location>
</feature>
<comment type="caution">
    <text evidence="3">The sequence shown here is derived from an EMBL/GenBank/DDBJ whole genome shotgun (WGS) entry which is preliminary data.</text>
</comment>
<feature type="compositionally biased region" description="Basic and acidic residues" evidence="2">
    <location>
        <begin position="369"/>
        <end position="385"/>
    </location>
</feature>
<dbReference type="InterPro" id="IPR005061">
    <property type="entry name" value="Ist1"/>
</dbReference>
<keyword evidence="4" id="KW-1185">Reference proteome</keyword>
<dbReference type="Proteomes" id="UP000827721">
    <property type="component" value="Unassembled WGS sequence"/>
</dbReference>
<name>A0ABQ8HLG4_9ROSI</name>
<dbReference type="EMBL" id="JAFEMO010000009">
    <property type="protein sequence ID" value="KAH7565203.1"/>
    <property type="molecule type" value="Genomic_DNA"/>
</dbReference>
<protein>
    <recommendedName>
        <fullName evidence="5">IST1-like protein</fullName>
    </recommendedName>
</protein>
<proteinExistence type="inferred from homology"/>
<feature type="compositionally biased region" description="Basic and acidic residues" evidence="2">
    <location>
        <begin position="320"/>
        <end position="335"/>
    </location>
</feature>
<feature type="compositionally biased region" description="Basic and acidic residues" evidence="2">
    <location>
        <begin position="202"/>
        <end position="214"/>
    </location>
</feature>
<reference evidence="3 4" key="1">
    <citation type="submission" date="2021-02" db="EMBL/GenBank/DDBJ databases">
        <title>Plant Genome Project.</title>
        <authorList>
            <person name="Zhang R.-G."/>
        </authorList>
    </citation>
    <scope>NUCLEOTIDE SEQUENCE [LARGE SCALE GENOMIC DNA]</scope>
    <source>
        <tissue evidence="3">Leaves</tissue>
    </source>
</reference>
<evidence type="ECO:0000256" key="1">
    <source>
        <dbReference type="ARBA" id="ARBA00005536"/>
    </source>
</evidence>
<dbReference type="PANTHER" id="PTHR12161">
    <property type="entry name" value="IST1 FAMILY MEMBER"/>
    <property type="match status" value="1"/>
</dbReference>
<accession>A0ABQ8HLG4</accession>
<feature type="compositionally biased region" description="Low complexity" evidence="2">
    <location>
        <begin position="234"/>
        <end position="244"/>
    </location>
</feature>
<dbReference type="InterPro" id="IPR042277">
    <property type="entry name" value="IST1-like"/>
</dbReference>
<dbReference type="Pfam" id="PF03398">
    <property type="entry name" value="Ist1"/>
    <property type="match status" value="1"/>
</dbReference>